<evidence type="ECO:0000313" key="2">
    <source>
        <dbReference type="Proteomes" id="UP001269400"/>
    </source>
</evidence>
<reference evidence="1" key="2">
    <citation type="submission" date="2022-12" db="EMBL/GenBank/DDBJ databases">
        <authorList>
            <person name="Dechsakulwatana C."/>
            <person name="Rungsihiranrut A."/>
            <person name="Muangchinda C."/>
            <person name="Ningthoujam R."/>
            <person name="Klankeo P."/>
            <person name="Pinyakong O."/>
        </authorList>
    </citation>
    <scope>NUCLEOTIDE SEQUENCE</scope>
    <source>
        <strain evidence="1">TL01-2</strain>
    </source>
</reference>
<name>A0AAX6NCR7_PRIAR</name>
<comment type="caution">
    <text evidence="1">The sequence shown here is derived from an EMBL/GenBank/DDBJ whole genome shotgun (WGS) entry which is preliminary data.</text>
</comment>
<dbReference type="AlphaFoldDB" id="A0AAX6NCR7"/>
<protein>
    <submittedName>
        <fullName evidence="1">Uncharacterized protein</fullName>
    </submittedName>
</protein>
<proteinExistence type="predicted"/>
<dbReference type="Proteomes" id="UP001269400">
    <property type="component" value="Unassembled WGS sequence"/>
</dbReference>
<sequence length="380" mass="45289">MKLLKNKDKTKLTRLNKELNYIQGYWFDIINTAKEHIGTITGYKIHIPLLVNDLLTTRQSFDEFKKVSPLCSTLLQYLYNNLKQLEEYNGYLYFLNNLHIKEKYINAKNEEYALTLLKEKMDVVIYSLGSTEDFDPYAKQEKDSNRQEELEKMLFKKGWIQESANNYFVLLGDLKDKRRYKEPPYSTIYDSPFKYWVKSKGRDWANALWKGVINQNKFADHWKEMKFYYNTSEPTIEKNPIPNTFLREFTITNFFEYKPAIDDSELSSDTNEQQPNGQALVVKYKHKSYCISYREIEIDGIQCKDINFGLFNQEDSSFEFDSLINEPFNHNVELWLIDFFAEFIERMYKQYIEDIKIPKSFFFYALNGGTQINLKITPLL</sequence>
<organism evidence="1 2">
    <name type="scientific">Priestia aryabhattai</name>
    <name type="common">Bacillus aryabhattai</name>
    <dbReference type="NCBI Taxonomy" id="412384"/>
    <lineage>
        <taxon>Bacteria</taxon>
        <taxon>Bacillati</taxon>
        <taxon>Bacillota</taxon>
        <taxon>Bacilli</taxon>
        <taxon>Bacillales</taxon>
        <taxon>Bacillaceae</taxon>
        <taxon>Priestia</taxon>
    </lineage>
</organism>
<dbReference type="EMBL" id="JAPTGD010000002">
    <property type="protein sequence ID" value="MDU9693295.1"/>
    <property type="molecule type" value="Genomic_DNA"/>
</dbReference>
<evidence type="ECO:0000313" key="1">
    <source>
        <dbReference type="EMBL" id="MDU9693295.1"/>
    </source>
</evidence>
<reference evidence="1" key="1">
    <citation type="journal article" date="2022" name="J Environ Chem Eng">
        <title>Biodegradation of petroleum oil using a constructed nonpathogenic and heavy metal-tolerant bacterial consortium isolated from marine sponges.</title>
        <authorList>
            <person name="Dechsakulwatana C."/>
            <person name="Rungsihiranrut A."/>
            <person name="Muangchinda C."/>
            <person name="Ningthoujam R."/>
            <person name="Klankeo P."/>
            <person name="Pinyakong O."/>
        </authorList>
    </citation>
    <scope>NUCLEOTIDE SEQUENCE</scope>
    <source>
        <strain evidence="1">TL01-2</strain>
    </source>
</reference>
<gene>
    <name evidence="1" type="ORF">O0Q50_19170</name>
</gene>
<dbReference type="RefSeq" id="WP_316910523.1">
    <property type="nucleotide sequence ID" value="NZ_JAPTGD010000002.1"/>
</dbReference>
<accession>A0AAX6NCR7</accession>